<feature type="transmembrane region" description="Helical" evidence="2">
    <location>
        <begin position="77"/>
        <end position="99"/>
    </location>
</feature>
<feature type="transmembrane region" description="Helical" evidence="2">
    <location>
        <begin position="41"/>
        <end position="65"/>
    </location>
</feature>
<protein>
    <recommendedName>
        <fullName evidence="5">DUF2628 domain-containing protein</fullName>
    </recommendedName>
</protein>
<keyword evidence="2" id="KW-0812">Transmembrane</keyword>
<evidence type="ECO:0000313" key="3">
    <source>
        <dbReference type="EMBL" id="MBF4691847.1"/>
    </source>
</evidence>
<proteinExistence type="predicted"/>
<keyword evidence="4" id="KW-1185">Reference proteome</keyword>
<comment type="caution">
    <text evidence="3">The sequence shown here is derived from an EMBL/GenBank/DDBJ whole genome shotgun (WGS) entry which is preliminary data.</text>
</comment>
<evidence type="ECO:0008006" key="5">
    <source>
        <dbReference type="Google" id="ProtNLM"/>
    </source>
</evidence>
<feature type="region of interest" description="Disordered" evidence="1">
    <location>
        <begin position="1"/>
        <end position="20"/>
    </location>
</feature>
<dbReference type="RefSeq" id="WP_194700078.1">
    <property type="nucleotide sequence ID" value="NZ_JADKNH010000001.1"/>
</dbReference>
<dbReference type="EMBL" id="JADKNH010000001">
    <property type="protein sequence ID" value="MBF4691847.1"/>
    <property type="molecule type" value="Genomic_DNA"/>
</dbReference>
<accession>A0ABR9ZN15</accession>
<gene>
    <name evidence="3" type="ORF">ISU02_01890</name>
</gene>
<evidence type="ECO:0000256" key="1">
    <source>
        <dbReference type="SAM" id="MobiDB-lite"/>
    </source>
</evidence>
<name>A0ABR9ZN15_9FIRM</name>
<sequence>MGKKEQKISPMPSKNQTRKDRYNQMVYENWPANRALGKRKFVFKFGALSWGLGTYVIYWIMMMILNLITKSNAAFNLYQFIFTLLLFIVVGSIYGIILWHRNEKIFKTKYPYGRKAQSK</sequence>
<keyword evidence="2" id="KW-0472">Membrane</keyword>
<evidence type="ECO:0000256" key="2">
    <source>
        <dbReference type="SAM" id="Phobius"/>
    </source>
</evidence>
<keyword evidence="2" id="KW-1133">Transmembrane helix</keyword>
<organism evidence="3 4">
    <name type="scientific">Fusibacter ferrireducens</name>
    <dbReference type="NCBI Taxonomy" id="2785058"/>
    <lineage>
        <taxon>Bacteria</taxon>
        <taxon>Bacillati</taxon>
        <taxon>Bacillota</taxon>
        <taxon>Clostridia</taxon>
        <taxon>Eubacteriales</taxon>
        <taxon>Eubacteriales Family XII. Incertae Sedis</taxon>
        <taxon>Fusibacter</taxon>
    </lineage>
</organism>
<reference evidence="3 4" key="1">
    <citation type="submission" date="2020-11" db="EMBL/GenBank/DDBJ databases">
        <title>Fusibacter basophilias sp. nov.</title>
        <authorList>
            <person name="Qiu D."/>
        </authorList>
    </citation>
    <scope>NUCLEOTIDE SEQUENCE [LARGE SCALE GENOMIC DNA]</scope>
    <source>
        <strain evidence="3 4">Q10-2</strain>
    </source>
</reference>
<dbReference type="Proteomes" id="UP000614200">
    <property type="component" value="Unassembled WGS sequence"/>
</dbReference>
<evidence type="ECO:0000313" key="4">
    <source>
        <dbReference type="Proteomes" id="UP000614200"/>
    </source>
</evidence>